<keyword evidence="4 7" id="KW-0964">Secreted</keyword>
<gene>
    <name evidence="8" type="primary">EPFL3</name>
    <name evidence="8" type="ORF">CR513_38818</name>
</gene>
<dbReference type="GO" id="GO:0005576">
    <property type="term" value="C:extracellular region"/>
    <property type="evidence" value="ECO:0007669"/>
    <property type="project" value="UniProtKB-SubCell"/>
</dbReference>
<dbReference type="InterPro" id="IPR039455">
    <property type="entry name" value="EPFL"/>
</dbReference>
<evidence type="ECO:0000313" key="9">
    <source>
        <dbReference type="Proteomes" id="UP000257109"/>
    </source>
</evidence>
<evidence type="ECO:0000256" key="7">
    <source>
        <dbReference type="RuleBase" id="RU367102"/>
    </source>
</evidence>
<keyword evidence="3 7" id="KW-0217">Developmental protein</keyword>
<keyword evidence="5" id="KW-0732">Signal</keyword>
<keyword evidence="6" id="KW-1015">Disulfide bond</keyword>
<sequence>MVQILDIGEEICLFPPTTNSEKVDPILSAETDAFYLTATLPLISFFRVFQTQNGCCYSALVRRVVARRPFPPSGGMSHPGPVSSPPNTVESEKVCLPSPFGVAWVDVGLMDKEVMEEAHHGGVVSKIGSSPPSCEHKCYGCSPCEAIQVPSTSSRRSHLSVQYSNYEPESWKCKCGPSFYSP</sequence>
<comment type="similarity">
    <text evidence="2 7">Belongs to the plant cysteine rich small secretory peptide family. Epidermal patterning factor subfamily.</text>
</comment>
<evidence type="ECO:0000256" key="1">
    <source>
        <dbReference type="ARBA" id="ARBA00004613"/>
    </source>
</evidence>
<reference evidence="8" key="1">
    <citation type="submission" date="2018-05" db="EMBL/GenBank/DDBJ databases">
        <title>Draft genome of Mucuna pruriens seed.</title>
        <authorList>
            <person name="Nnadi N.E."/>
            <person name="Vos R."/>
            <person name="Hasami M.H."/>
            <person name="Devisetty U.K."/>
            <person name="Aguiy J.C."/>
        </authorList>
    </citation>
    <scope>NUCLEOTIDE SEQUENCE [LARGE SCALE GENOMIC DNA]</scope>
    <source>
        <strain evidence="8">JCA_2017</strain>
    </source>
</reference>
<name>A0A371FQQ2_MUCPR</name>
<evidence type="ECO:0000256" key="6">
    <source>
        <dbReference type="ARBA" id="ARBA00023157"/>
    </source>
</evidence>
<dbReference type="PANTHER" id="PTHR33109">
    <property type="entry name" value="EPIDERMAL PATTERNING FACTOR-LIKE PROTEIN 4"/>
    <property type="match status" value="1"/>
</dbReference>
<comment type="function">
    <text evidence="7">Controls stomatal patterning.</text>
</comment>
<feature type="non-terminal residue" evidence="8">
    <location>
        <position position="1"/>
    </location>
</feature>
<accession>A0A371FQQ2</accession>
<evidence type="ECO:0000256" key="2">
    <source>
        <dbReference type="ARBA" id="ARBA00008127"/>
    </source>
</evidence>
<protein>
    <recommendedName>
        <fullName evidence="7">Epidermal patterning factor-like protein</fullName>
    </recommendedName>
</protein>
<dbReference type="STRING" id="157652.A0A371FQQ2"/>
<evidence type="ECO:0000256" key="4">
    <source>
        <dbReference type="ARBA" id="ARBA00022525"/>
    </source>
</evidence>
<evidence type="ECO:0000313" key="8">
    <source>
        <dbReference type="EMBL" id="RDX80616.1"/>
    </source>
</evidence>
<proteinExistence type="inferred from homology"/>
<dbReference type="Pfam" id="PF17181">
    <property type="entry name" value="EPF"/>
    <property type="match status" value="1"/>
</dbReference>
<dbReference type="OrthoDB" id="1843021at2759"/>
<dbReference type="GO" id="GO:0010052">
    <property type="term" value="P:guard cell differentiation"/>
    <property type="evidence" value="ECO:0007669"/>
    <property type="project" value="UniProtKB-UniRule"/>
</dbReference>
<dbReference type="AlphaFoldDB" id="A0A371FQQ2"/>
<comment type="caution">
    <text evidence="8">The sequence shown here is derived from an EMBL/GenBank/DDBJ whole genome shotgun (WGS) entry which is preliminary data.</text>
</comment>
<evidence type="ECO:0000256" key="3">
    <source>
        <dbReference type="ARBA" id="ARBA00022473"/>
    </source>
</evidence>
<dbReference type="PANTHER" id="PTHR33109:SF3">
    <property type="entry name" value="EPIDERMAL PATTERNING FACTOR-LIKE PROTEIN"/>
    <property type="match status" value="1"/>
</dbReference>
<comment type="subcellular location">
    <subcellularLocation>
        <location evidence="1 7">Secreted</location>
    </subcellularLocation>
</comment>
<keyword evidence="9" id="KW-1185">Reference proteome</keyword>
<evidence type="ECO:0000256" key="5">
    <source>
        <dbReference type="ARBA" id="ARBA00022729"/>
    </source>
</evidence>
<dbReference type="Proteomes" id="UP000257109">
    <property type="component" value="Unassembled WGS sequence"/>
</dbReference>
<organism evidence="8 9">
    <name type="scientific">Mucuna pruriens</name>
    <name type="common">Velvet bean</name>
    <name type="synonym">Dolichos pruriens</name>
    <dbReference type="NCBI Taxonomy" id="157652"/>
    <lineage>
        <taxon>Eukaryota</taxon>
        <taxon>Viridiplantae</taxon>
        <taxon>Streptophyta</taxon>
        <taxon>Embryophyta</taxon>
        <taxon>Tracheophyta</taxon>
        <taxon>Spermatophyta</taxon>
        <taxon>Magnoliopsida</taxon>
        <taxon>eudicotyledons</taxon>
        <taxon>Gunneridae</taxon>
        <taxon>Pentapetalae</taxon>
        <taxon>rosids</taxon>
        <taxon>fabids</taxon>
        <taxon>Fabales</taxon>
        <taxon>Fabaceae</taxon>
        <taxon>Papilionoideae</taxon>
        <taxon>50 kb inversion clade</taxon>
        <taxon>NPAAA clade</taxon>
        <taxon>indigoferoid/millettioid clade</taxon>
        <taxon>Phaseoleae</taxon>
        <taxon>Mucuna</taxon>
    </lineage>
</organism>
<dbReference type="EMBL" id="QJKJ01008156">
    <property type="protein sequence ID" value="RDX80616.1"/>
    <property type="molecule type" value="Genomic_DNA"/>
</dbReference>